<dbReference type="Pfam" id="PF00078">
    <property type="entry name" value="RVT_1"/>
    <property type="match status" value="1"/>
</dbReference>
<organism evidence="3 4">
    <name type="scientific">Treponema lecithinolyticum ATCC 700332</name>
    <dbReference type="NCBI Taxonomy" id="1321815"/>
    <lineage>
        <taxon>Bacteria</taxon>
        <taxon>Pseudomonadati</taxon>
        <taxon>Spirochaetota</taxon>
        <taxon>Spirochaetia</taxon>
        <taxon>Spirochaetales</taxon>
        <taxon>Treponemataceae</taxon>
        <taxon>Treponema</taxon>
    </lineage>
</organism>
<comment type="similarity">
    <text evidence="1">Belongs to the bacterial reverse transcriptase family.</text>
</comment>
<dbReference type="RefSeq" id="WP_021687385.1">
    <property type="nucleotide sequence ID" value="NZ_KI260566.1"/>
</dbReference>
<evidence type="ECO:0000313" key="3">
    <source>
        <dbReference type="EMBL" id="ERJ93174.1"/>
    </source>
</evidence>
<dbReference type="InterPro" id="IPR051083">
    <property type="entry name" value="GrpII_Intron_Splice-Mob/Def"/>
</dbReference>
<evidence type="ECO:0000259" key="2">
    <source>
        <dbReference type="PROSITE" id="PS50878"/>
    </source>
</evidence>
<name>A0ABN0NYW4_TRELE</name>
<dbReference type="CDD" id="cd01646">
    <property type="entry name" value="RT_Bac_retron_I"/>
    <property type="match status" value="1"/>
</dbReference>
<dbReference type="EMBL" id="AWVH01000030">
    <property type="protein sequence ID" value="ERJ93174.1"/>
    <property type="molecule type" value="Genomic_DNA"/>
</dbReference>
<evidence type="ECO:0000256" key="1">
    <source>
        <dbReference type="ARBA" id="ARBA00034120"/>
    </source>
</evidence>
<dbReference type="Proteomes" id="UP000016649">
    <property type="component" value="Unassembled WGS sequence"/>
</dbReference>
<feature type="domain" description="Reverse transcriptase" evidence="2">
    <location>
        <begin position="1"/>
        <end position="301"/>
    </location>
</feature>
<keyword evidence="4" id="KW-1185">Reference proteome</keyword>
<comment type="caution">
    <text evidence="3">The sequence shown here is derived from an EMBL/GenBank/DDBJ whole genome shotgun (WGS) entry which is preliminary data.</text>
</comment>
<protein>
    <recommendedName>
        <fullName evidence="2">Reverse transcriptase domain-containing protein</fullName>
    </recommendedName>
</protein>
<evidence type="ECO:0000313" key="4">
    <source>
        <dbReference type="Proteomes" id="UP000016649"/>
    </source>
</evidence>
<dbReference type="PANTHER" id="PTHR34047:SF8">
    <property type="entry name" value="PROTEIN YKFC"/>
    <property type="match status" value="1"/>
</dbReference>
<gene>
    <name evidence="3" type="ORF">HMPREF9193_01174</name>
</gene>
<sequence>MSAQELPHPAGEEWSVEFMHWLLDIHFDEDRCRIQSKNIQQNLNMLHKFALNIYFPKKEAFDFRKAASIQPWDLVKYMSLVLLCAEEIESKRPHKNNDIVFSYRFQPRDGRLFDPNYDYKTFQKSIGKKIQDSGYKLYIKADIANYYDRLNLHRLENILLSYCKEKRIVRLINQLLLFWSNRDSYGLPVGSNPSRILAEAELIEVDNYLISKRIDFVRFVDDYRIFANDAKEAHYYLNLFIARLSLEGLSVNTGKTSIEKAKEYKERKEEDNEVEIIDTFNKANIENTKENPSRLIVGYSGLIPTKYRQPSQSEIETYKKIQISEIKEKIANEQIIKPEVIRDFVKYIAINNAWHLLESLLELMDKFPQFIPYITDMIIKKQEELSQEQISLIREKYLNIIQNQKSFPEYIYVSSVTILTEELFLSKFEVLNFYRDLRRSTGAFIGRYILDRLEKYLTRGEILEIRNDFNQVGLWEKRSIIKISKEKLDEEESRPWLKNIKSTIKNDPFAEILI</sequence>
<proteinExistence type="inferred from homology"/>
<reference evidence="3 4" key="1">
    <citation type="submission" date="2013-08" db="EMBL/GenBank/DDBJ databases">
        <authorList>
            <person name="Weinstock G."/>
            <person name="Sodergren E."/>
            <person name="Wylie T."/>
            <person name="Fulton L."/>
            <person name="Fulton R."/>
            <person name="Fronick C."/>
            <person name="O'Laughlin M."/>
            <person name="Godfrey J."/>
            <person name="Miner T."/>
            <person name="Herter B."/>
            <person name="Appelbaum E."/>
            <person name="Cordes M."/>
            <person name="Lek S."/>
            <person name="Wollam A."/>
            <person name="Pepin K.H."/>
            <person name="Palsikar V.B."/>
            <person name="Mitreva M."/>
            <person name="Wilson R.K."/>
        </authorList>
    </citation>
    <scope>NUCLEOTIDE SEQUENCE [LARGE SCALE GENOMIC DNA]</scope>
    <source>
        <strain evidence="3 4">ATCC 700332</strain>
    </source>
</reference>
<dbReference type="PROSITE" id="PS50878">
    <property type="entry name" value="RT_POL"/>
    <property type="match status" value="1"/>
</dbReference>
<accession>A0ABN0NYW4</accession>
<dbReference type="PANTHER" id="PTHR34047">
    <property type="entry name" value="NUCLEAR INTRON MATURASE 1, MITOCHONDRIAL-RELATED"/>
    <property type="match status" value="1"/>
</dbReference>
<dbReference type="InterPro" id="IPR000477">
    <property type="entry name" value="RT_dom"/>
</dbReference>